<dbReference type="PROSITE" id="PS50297">
    <property type="entry name" value="ANK_REP_REGION"/>
    <property type="match status" value="3"/>
</dbReference>
<evidence type="ECO:0000256" key="3">
    <source>
        <dbReference type="PROSITE-ProRule" id="PRU00023"/>
    </source>
</evidence>
<dbReference type="RefSeq" id="XP_007837795.1">
    <property type="nucleotide sequence ID" value="XM_007839604.1"/>
</dbReference>
<name>W3WTL5_PESFW</name>
<accession>W3WTL5</accession>
<feature type="region of interest" description="Disordered" evidence="4">
    <location>
        <begin position="1125"/>
        <end position="1155"/>
    </location>
</feature>
<dbReference type="GeneID" id="19276036"/>
<dbReference type="OrthoDB" id="539213at2759"/>
<dbReference type="Pfam" id="PF12796">
    <property type="entry name" value="Ank_2"/>
    <property type="match status" value="1"/>
</dbReference>
<proteinExistence type="predicted"/>
<organism evidence="6 7">
    <name type="scientific">Pestalotiopsis fici (strain W106-1 / CGMCC3.15140)</name>
    <dbReference type="NCBI Taxonomy" id="1229662"/>
    <lineage>
        <taxon>Eukaryota</taxon>
        <taxon>Fungi</taxon>
        <taxon>Dikarya</taxon>
        <taxon>Ascomycota</taxon>
        <taxon>Pezizomycotina</taxon>
        <taxon>Sordariomycetes</taxon>
        <taxon>Xylariomycetidae</taxon>
        <taxon>Amphisphaeriales</taxon>
        <taxon>Sporocadaceae</taxon>
        <taxon>Pestalotiopsis</taxon>
    </lineage>
</organism>
<dbReference type="eggNOG" id="KOG4177">
    <property type="taxonomic scope" value="Eukaryota"/>
</dbReference>
<dbReference type="Gene3D" id="1.25.40.20">
    <property type="entry name" value="Ankyrin repeat-containing domain"/>
    <property type="match status" value="3"/>
</dbReference>
<sequence>MPSKSEWESQKDAIRELYLNQNYTLKELMERMHSAGFVATKSQYETKFKAWGFSKNDTNIPAATWKHVGYKIAKRKRVGDNSTIFIDGAEVDQKRVRKEISRNRYSTIEQVQLESIGAPSPPGPLIMVTSPPNSQPAFTISRWPDSLPWLAFVRSLNTRLVNLNLPRQAPGASHQELSALQSRAQHVLSSPNDEISSAWQNSAYISTGRDRMNLIRAILPDRHSKQRAAEIQSSISLLSTTSSHWGLKLLIYLASNKLLHSGDLDSIWRLVEKPRVKELVAMSKSLDLGETSLNAVLEYMFEAGIQKRRTDVVSWLLDVGIDPNRKIRSDELHGSHLPLVLVMNDWYWSEAKSMQHDTACHLAALNPNFRAEHMVIFLLPTQRRELYAQYDEYEGEIENWDMDTWEFWDAWTFRQTELLAGLLEQSFPALSTLVLPKALIWAIKCHDHGLIRTIHQCGYSMNCSDARKDSPLAVAVAEHYGEFDHSYVGTVELLLELGASPNYNPNSSSDCGCSWALQTAIHGHHPAKGELVEILIENGANVHGHVSCGHENHLNLMHCALKAAAEDIDPSLDKKIPMLLYNAGIPFHRTSLVDFLEDVLVNYELAIPRFEGLLSTLISTTTDLTVKSKTGWTALDYCLELWIQEAWGPMIEKGAVCSPGYMHRTHLESAFWFRDTDALWERVVRPQGDEKKQSWLFYRVIRAVRDRGQWIGHGLVPNVTDLLHDYCKLPRSPKAEAYIILQACATKNPYVIGTILERFPDTYSDFALEELIWLQRETEKNVDFWKFIEELLRRRSNTTSSLETPQEERIFFHVAYEVLTGKGDSRVVEWFHKFDRDAFWRANFQPSAFLMNALFRPHKYWSDSMPSMFSKRKPSTCLDDLNVSQWCKYGFKMSTYLGLLVAFIGRLDQISIVLHHGLRLNRRFAWSLTLLQFAIARRDLPMSRLLLDAGADVEARAPWRNIPRHVWERIPYEIRDVLTIDGKGRTKRRSALQLAVEQGDLPIIRLLLDFGADVNGPPARIRGATALQIACIKGYIDVARLLISKGADINAAGAECCGRTALEGAAEHGRLDVVCLLLERGCLVHDSFRTQYIRAVRLAQVQAHHTVAMKLQDYGDFTDDDNDVLRSVSLTDPDSESESSDDLEDDLPSTEAVGETDSYGDIYLNPWDLCPYKLNPEAYLEDFSSTSDDEEKISSGEGTSEATINHCDIFKRDLEPENLQHDTSDVFFGYCGDNEGF</sequence>
<feature type="repeat" description="ANK" evidence="3">
    <location>
        <begin position="987"/>
        <end position="1019"/>
    </location>
</feature>
<keyword evidence="1" id="KW-0677">Repeat</keyword>
<dbReference type="Proteomes" id="UP000030651">
    <property type="component" value="Unassembled WGS sequence"/>
</dbReference>
<dbReference type="HOGENOM" id="CLU_008198_1_0_1"/>
<gene>
    <name evidence="6" type="ORF">PFICI_11023</name>
</gene>
<dbReference type="InterPro" id="IPR025676">
    <property type="entry name" value="Clr5_dom"/>
</dbReference>
<dbReference type="AlphaFoldDB" id="W3WTL5"/>
<feature type="compositionally biased region" description="Acidic residues" evidence="4">
    <location>
        <begin position="1133"/>
        <end position="1148"/>
    </location>
</feature>
<dbReference type="InterPro" id="IPR002110">
    <property type="entry name" value="Ankyrin_rpt"/>
</dbReference>
<feature type="domain" description="Clr5" evidence="5">
    <location>
        <begin position="4"/>
        <end position="55"/>
    </location>
</feature>
<protein>
    <recommendedName>
        <fullName evidence="5">Clr5 domain-containing protein</fullName>
    </recommendedName>
</protein>
<dbReference type="PANTHER" id="PTHR24198">
    <property type="entry name" value="ANKYRIN REPEAT AND PROTEIN KINASE DOMAIN-CONTAINING PROTEIN"/>
    <property type="match status" value="1"/>
</dbReference>
<reference evidence="7" key="1">
    <citation type="journal article" date="2015" name="BMC Genomics">
        <title>Genomic and transcriptomic analysis of the endophytic fungus Pestalotiopsis fici reveals its lifestyle and high potential for synthesis of natural products.</title>
        <authorList>
            <person name="Wang X."/>
            <person name="Zhang X."/>
            <person name="Liu L."/>
            <person name="Xiang M."/>
            <person name="Wang W."/>
            <person name="Sun X."/>
            <person name="Che Y."/>
            <person name="Guo L."/>
            <person name="Liu G."/>
            <person name="Guo L."/>
            <person name="Wang C."/>
            <person name="Yin W.B."/>
            <person name="Stadler M."/>
            <person name="Zhang X."/>
            <person name="Liu X."/>
        </authorList>
    </citation>
    <scope>NUCLEOTIDE SEQUENCE [LARGE SCALE GENOMIC DNA]</scope>
    <source>
        <strain evidence="7">W106-1 / CGMCC3.15140</strain>
    </source>
</reference>
<evidence type="ECO:0000256" key="2">
    <source>
        <dbReference type="ARBA" id="ARBA00023043"/>
    </source>
</evidence>
<dbReference type="Pfam" id="PF14420">
    <property type="entry name" value="Clr5"/>
    <property type="match status" value="1"/>
</dbReference>
<feature type="repeat" description="ANK" evidence="3">
    <location>
        <begin position="1022"/>
        <end position="1054"/>
    </location>
</feature>
<dbReference type="InterPro" id="IPR036770">
    <property type="entry name" value="Ankyrin_rpt-contain_sf"/>
</dbReference>
<dbReference type="InParanoid" id="W3WTL5"/>
<dbReference type="PANTHER" id="PTHR24198:SF165">
    <property type="entry name" value="ANKYRIN REPEAT-CONTAINING PROTEIN-RELATED"/>
    <property type="match status" value="1"/>
</dbReference>
<dbReference type="SMART" id="SM00248">
    <property type="entry name" value="ANK"/>
    <property type="match status" value="8"/>
</dbReference>
<dbReference type="KEGG" id="pfy:PFICI_11023"/>
<dbReference type="PROSITE" id="PS50088">
    <property type="entry name" value="ANK_REPEAT"/>
    <property type="match status" value="3"/>
</dbReference>
<evidence type="ECO:0000313" key="7">
    <source>
        <dbReference type="Proteomes" id="UP000030651"/>
    </source>
</evidence>
<keyword evidence="2 3" id="KW-0040">ANK repeat</keyword>
<keyword evidence="7" id="KW-1185">Reference proteome</keyword>
<dbReference type="SUPFAM" id="SSF48403">
    <property type="entry name" value="Ankyrin repeat"/>
    <property type="match status" value="2"/>
</dbReference>
<dbReference type="EMBL" id="KI912116">
    <property type="protein sequence ID" value="ETS77149.1"/>
    <property type="molecule type" value="Genomic_DNA"/>
</dbReference>
<evidence type="ECO:0000313" key="6">
    <source>
        <dbReference type="EMBL" id="ETS77149.1"/>
    </source>
</evidence>
<evidence type="ECO:0000259" key="5">
    <source>
        <dbReference type="Pfam" id="PF14420"/>
    </source>
</evidence>
<evidence type="ECO:0000256" key="4">
    <source>
        <dbReference type="SAM" id="MobiDB-lite"/>
    </source>
</evidence>
<feature type="repeat" description="ANK" evidence="3">
    <location>
        <begin position="1057"/>
        <end position="1081"/>
    </location>
</feature>
<evidence type="ECO:0000256" key="1">
    <source>
        <dbReference type="ARBA" id="ARBA00022737"/>
    </source>
</evidence>